<name>B7QHV7_IXOSC</name>
<dbReference type="EMBL" id="ABJB010467243">
    <property type="status" value="NOT_ANNOTATED_CDS"/>
    <property type="molecule type" value="Genomic_DNA"/>
</dbReference>
<dbReference type="EMBL" id="DS941945">
    <property type="protein sequence ID" value="EEC18429.1"/>
    <property type="molecule type" value="Genomic_DNA"/>
</dbReference>
<dbReference type="PaxDb" id="6945-B7QHV7"/>
<keyword evidence="3" id="KW-1185">Reference proteome</keyword>
<dbReference type="VEuPathDB" id="VectorBase:ISCW014638"/>
<gene>
    <name evidence="1" type="ORF">IscW_ISCW014638</name>
</gene>
<evidence type="ECO:0000313" key="3">
    <source>
        <dbReference type="Proteomes" id="UP000001555"/>
    </source>
</evidence>
<dbReference type="VEuPathDB" id="VectorBase:ISCI014638"/>
<dbReference type="InParanoid" id="B7QHV7"/>
<reference evidence="2" key="2">
    <citation type="submission" date="2020-05" db="UniProtKB">
        <authorList>
            <consortium name="EnsemblMetazoa"/>
        </authorList>
    </citation>
    <scope>IDENTIFICATION</scope>
    <source>
        <strain evidence="2">wikel</strain>
    </source>
</reference>
<reference evidence="1 3" key="1">
    <citation type="submission" date="2008-03" db="EMBL/GenBank/DDBJ databases">
        <title>Annotation of Ixodes scapularis.</title>
        <authorList>
            <consortium name="Ixodes scapularis Genome Project Consortium"/>
            <person name="Caler E."/>
            <person name="Hannick L.I."/>
            <person name="Bidwell S."/>
            <person name="Joardar V."/>
            <person name="Thiagarajan M."/>
            <person name="Amedeo P."/>
            <person name="Galinsky K.J."/>
            <person name="Schobel S."/>
            <person name="Inman J."/>
            <person name="Hostetler J."/>
            <person name="Miller J."/>
            <person name="Hammond M."/>
            <person name="Megy K."/>
            <person name="Lawson D."/>
            <person name="Kodira C."/>
            <person name="Sutton G."/>
            <person name="Meyer J."/>
            <person name="Hill C.A."/>
            <person name="Birren B."/>
            <person name="Nene V."/>
            <person name="Collins F."/>
            <person name="Alarcon-Chaidez F."/>
            <person name="Wikel S."/>
            <person name="Strausberg R."/>
        </authorList>
    </citation>
    <scope>NUCLEOTIDE SEQUENCE [LARGE SCALE GENOMIC DNA]</scope>
    <source>
        <strain evidence="3">Wikel</strain>
        <strain evidence="1">Wikel colony</strain>
    </source>
</reference>
<evidence type="ECO:0000313" key="2">
    <source>
        <dbReference type="EnsemblMetazoa" id="ISCW014638-PA"/>
    </source>
</evidence>
<sequence length="215" mass="23514">MGIRGGKVISPVPEFEVRYGMWELRATQERYAPSTPVKIHMAVGVYHKDSAHFSWFGSDSVLMTKLAADHLKKLVRHRLDGVTIHSRNMQGTCGSPRDFKTLPGVENELELADSLDFIFYETDRFNDGDAIGCLGKVCIVVSMNTSKSDYTFVQPSMMEVVTTRPVSNISNVLGMAALFEMCTSGTVVMLGGPAECGIRSRDLGPAIVPAQPAPQ</sequence>
<organism>
    <name type="scientific">Ixodes scapularis</name>
    <name type="common">Black-legged tick</name>
    <name type="synonym">Deer tick</name>
    <dbReference type="NCBI Taxonomy" id="6945"/>
    <lineage>
        <taxon>Eukaryota</taxon>
        <taxon>Metazoa</taxon>
        <taxon>Ecdysozoa</taxon>
        <taxon>Arthropoda</taxon>
        <taxon>Chelicerata</taxon>
        <taxon>Arachnida</taxon>
        <taxon>Acari</taxon>
        <taxon>Parasitiformes</taxon>
        <taxon>Ixodida</taxon>
        <taxon>Ixodoidea</taxon>
        <taxon>Ixodidae</taxon>
        <taxon>Ixodinae</taxon>
        <taxon>Ixodes</taxon>
    </lineage>
</organism>
<dbReference type="AlphaFoldDB" id="B7QHV7"/>
<dbReference type="EnsemblMetazoa" id="ISCW014638-RA">
    <property type="protein sequence ID" value="ISCW014638-PA"/>
    <property type="gene ID" value="ISCW014638"/>
</dbReference>
<dbReference type="Proteomes" id="UP000001555">
    <property type="component" value="Unassembled WGS sequence"/>
</dbReference>
<dbReference type="HOGENOM" id="CLU_1284558_0_0_1"/>
<protein>
    <submittedName>
        <fullName evidence="1 2">Uncharacterized protein</fullName>
    </submittedName>
</protein>
<evidence type="ECO:0000313" key="1">
    <source>
        <dbReference type="EMBL" id="EEC18429.1"/>
    </source>
</evidence>
<proteinExistence type="predicted"/>
<accession>B7QHV7</accession>